<evidence type="ECO:0000313" key="2">
    <source>
        <dbReference type="Proteomes" id="UP001482620"/>
    </source>
</evidence>
<evidence type="ECO:0000313" key="1">
    <source>
        <dbReference type="EMBL" id="MEQ2229662.1"/>
    </source>
</evidence>
<dbReference type="Proteomes" id="UP001482620">
    <property type="component" value="Unassembled WGS sequence"/>
</dbReference>
<sequence>MFQSHSYRHFQSCSSWNHPGKQNWNIFSPGPSPFFVGVTSYHSTSLNHIGKHLLQSSNTNQISRLHPVHPACILFFTACKHIHIQYLYSLQLHFSTRFPLRNLLSIPHILSRISPKCFLLSIYITMLSANIIHRNS</sequence>
<accession>A0ABV0TBQ7</accession>
<reference evidence="1 2" key="1">
    <citation type="submission" date="2021-06" db="EMBL/GenBank/DDBJ databases">
        <authorList>
            <person name="Palmer J.M."/>
        </authorList>
    </citation>
    <scope>NUCLEOTIDE SEQUENCE [LARGE SCALE GENOMIC DNA]</scope>
    <source>
        <strain evidence="2">if_2019</strain>
        <tissue evidence="1">Muscle</tissue>
    </source>
</reference>
<keyword evidence="2" id="KW-1185">Reference proteome</keyword>
<dbReference type="EMBL" id="JAHRIQ010025387">
    <property type="protein sequence ID" value="MEQ2229662.1"/>
    <property type="molecule type" value="Genomic_DNA"/>
</dbReference>
<organism evidence="1 2">
    <name type="scientific">Ilyodon furcidens</name>
    <name type="common">goldbreast splitfin</name>
    <dbReference type="NCBI Taxonomy" id="33524"/>
    <lineage>
        <taxon>Eukaryota</taxon>
        <taxon>Metazoa</taxon>
        <taxon>Chordata</taxon>
        <taxon>Craniata</taxon>
        <taxon>Vertebrata</taxon>
        <taxon>Euteleostomi</taxon>
        <taxon>Actinopterygii</taxon>
        <taxon>Neopterygii</taxon>
        <taxon>Teleostei</taxon>
        <taxon>Neoteleostei</taxon>
        <taxon>Acanthomorphata</taxon>
        <taxon>Ovalentaria</taxon>
        <taxon>Atherinomorphae</taxon>
        <taxon>Cyprinodontiformes</taxon>
        <taxon>Goodeidae</taxon>
        <taxon>Ilyodon</taxon>
    </lineage>
</organism>
<gene>
    <name evidence="1" type="ORF">ILYODFUR_021066</name>
</gene>
<protein>
    <submittedName>
        <fullName evidence="1">Uncharacterized protein</fullName>
    </submittedName>
</protein>
<comment type="caution">
    <text evidence="1">The sequence shown here is derived from an EMBL/GenBank/DDBJ whole genome shotgun (WGS) entry which is preliminary data.</text>
</comment>
<name>A0ABV0TBQ7_9TELE</name>
<proteinExistence type="predicted"/>